<keyword evidence="2" id="KW-1185">Reference proteome</keyword>
<dbReference type="Proteomes" id="UP001302316">
    <property type="component" value="Unassembled WGS sequence"/>
</dbReference>
<gene>
    <name evidence="1" type="ORF">VCB98_04790</name>
</gene>
<protein>
    <submittedName>
        <fullName evidence="1">DUF924 family protein</fullName>
    </submittedName>
</protein>
<proteinExistence type="predicted"/>
<dbReference type="RefSeq" id="WP_346050767.1">
    <property type="nucleotide sequence ID" value="NZ_JAYGII010000006.1"/>
</dbReference>
<comment type="caution">
    <text evidence="1">The sequence shown here is derived from an EMBL/GenBank/DDBJ whole genome shotgun (WGS) entry which is preliminary data.</text>
</comment>
<sequence length="210" mass="24452">MGQALGQDVPEKAAEILSFWFGPEWRQMPLQADPSRNALWWQADPATDKYIRERFGRLTDQALEGGLEPWAHTPLGRLALILLLDQFTRHLYRDQAKAFAGDQRAQLLCLNGLDRGSDQALAPLQRVFFYLPLEHAEDAGLQRRCVQLFQSLLESVPEPDRESYRYYLEFARKHQEVIDRFGRFPHRNKALGRDSSFDEERFMRVEGRGF</sequence>
<evidence type="ECO:0000313" key="1">
    <source>
        <dbReference type="EMBL" id="MEA5445137.1"/>
    </source>
</evidence>
<accession>A0AAP6MLW0</accession>
<dbReference type="EMBL" id="JAYGII010000006">
    <property type="protein sequence ID" value="MEA5445137.1"/>
    <property type="molecule type" value="Genomic_DNA"/>
</dbReference>
<dbReference type="InterPro" id="IPR010323">
    <property type="entry name" value="DUF924"/>
</dbReference>
<dbReference type="InterPro" id="IPR011990">
    <property type="entry name" value="TPR-like_helical_dom_sf"/>
</dbReference>
<dbReference type="Pfam" id="PF06041">
    <property type="entry name" value="DUF924"/>
    <property type="match status" value="1"/>
</dbReference>
<evidence type="ECO:0000313" key="2">
    <source>
        <dbReference type="Proteomes" id="UP001302316"/>
    </source>
</evidence>
<reference evidence="1 2" key="1">
    <citation type="submission" date="2023-12" db="EMBL/GenBank/DDBJ databases">
        <title>Whole-genome sequencing of halo(alkali)philic microorganisms from hypersaline lakes.</title>
        <authorList>
            <person name="Sorokin D.Y."/>
            <person name="Merkel A.Y."/>
            <person name="Messina E."/>
            <person name="Yakimov M."/>
        </authorList>
    </citation>
    <scope>NUCLEOTIDE SEQUENCE [LARGE SCALE GENOMIC DNA]</scope>
    <source>
        <strain evidence="1 2">AB-CW1</strain>
    </source>
</reference>
<dbReference type="AlphaFoldDB" id="A0AAP6MLW0"/>
<dbReference type="SUPFAM" id="SSF48452">
    <property type="entry name" value="TPR-like"/>
    <property type="match status" value="1"/>
</dbReference>
<organism evidence="1 2">
    <name type="scientific">Natronospira elongata</name>
    <dbReference type="NCBI Taxonomy" id="3110268"/>
    <lineage>
        <taxon>Bacteria</taxon>
        <taxon>Pseudomonadati</taxon>
        <taxon>Pseudomonadota</taxon>
        <taxon>Gammaproteobacteria</taxon>
        <taxon>Natronospirales</taxon>
        <taxon>Natronospiraceae</taxon>
        <taxon>Natronospira</taxon>
    </lineage>
</organism>
<name>A0AAP6MLW0_9GAMM</name>
<dbReference type="Gene3D" id="1.25.40.10">
    <property type="entry name" value="Tetratricopeptide repeat domain"/>
    <property type="match status" value="1"/>
</dbReference>
<dbReference type="Gene3D" id="1.20.58.320">
    <property type="entry name" value="TPR-like"/>
    <property type="match status" value="1"/>
</dbReference>